<evidence type="ECO:0000313" key="7">
    <source>
        <dbReference type="Proteomes" id="UP001549076"/>
    </source>
</evidence>
<dbReference type="GO" id="GO:0003677">
    <property type="term" value="F:DNA binding"/>
    <property type="evidence" value="ECO:0007669"/>
    <property type="project" value="UniProtKB-KW"/>
</dbReference>
<dbReference type="Pfam" id="PF01614">
    <property type="entry name" value="IclR_C"/>
    <property type="match status" value="1"/>
</dbReference>
<dbReference type="InterPro" id="IPR036388">
    <property type="entry name" value="WH-like_DNA-bd_sf"/>
</dbReference>
<sequence>MDSKVMLQEEEPANRLYIQSFAKGLAVILAFGPGRREMNLPELAAETGMSKSAVQRFAFTLETLGYLRKNPETKRYALTPKVIELGYRYLLIDPVLERASPYLLELNRKCGENINISEPDGTDMVYVGRFPGFHYMPVYMPIGRRLPMFCTSAGRAYLAALSQDEAADIIDRSSLEKFTPTTVTDRQELLDLVEKARQQGYATANGEYYQGDLGIGIVIRGHNSEPVAVINMSAPSSRWSLQRMEEELAPQLLEVSRLISSAAPEPRKAAPFKRGIEEVRAHR</sequence>
<evidence type="ECO:0000256" key="2">
    <source>
        <dbReference type="ARBA" id="ARBA00023125"/>
    </source>
</evidence>
<evidence type="ECO:0000313" key="6">
    <source>
        <dbReference type="EMBL" id="MET3791388.1"/>
    </source>
</evidence>
<dbReference type="InterPro" id="IPR029016">
    <property type="entry name" value="GAF-like_dom_sf"/>
</dbReference>
<evidence type="ECO:0000256" key="1">
    <source>
        <dbReference type="ARBA" id="ARBA00023015"/>
    </source>
</evidence>
<keyword evidence="7" id="KW-1185">Reference proteome</keyword>
<name>A0ABV2MX56_9HYPH</name>
<dbReference type="SMART" id="SM00346">
    <property type="entry name" value="HTH_ICLR"/>
    <property type="match status" value="1"/>
</dbReference>
<proteinExistence type="predicted"/>
<dbReference type="SUPFAM" id="SSF55781">
    <property type="entry name" value="GAF domain-like"/>
    <property type="match status" value="1"/>
</dbReference>
<evidence type="ECO:0000256" key="3">
    <source>
        <dbReference type="ARBA" id="ARBA00023163"/>
    </source>
</evidence>
<dbReference type="SUPFAM" id="SSF46785">
    <property type="entry name" value="Winged helix' DNA-binding domain"/>
    <property type="match status" value="1"/>
</dbReference>
<keyword evidence="2 6" id="KW-0238">DNA-binding</keyword>
<organism evidence="6 7">
    <name type="scientific">Aquamicrobium terrae</name>
    <dbReference type="NCBI Taxonomy" id="1324945"/>
    <lineage>
        <taxon>Bacteria</taxon>
        <taxon>Pseudomonadati</taxon>
        <taxon>Pseudomonadota</taxon>
        <taxon>Alphaproteobacteria</taxon>
        <taxon>Hyphomicrobiales</taxon>
        <taxon>Phyllobacteriaceae</taxon>
        <taxon>Aquamicrobium</taxon>
    </lineage>
</organism>
<dbReference type="EMBL" id="JBEPML010000004">
    <property type="protein sequence ID" value="MET3791388.1"/>
    <property type="molecule type" value="Genomic_DNA"/>
</dbReference>
<dbReference type="PANTHER" id="PTHR30136">
    <property type="entry name" value="HELIX-TURN-HELIX TRANSCRIPTIONAL REGULATOR, ICLR FAMILY"/>
    <property type="match status" value="1"/>
</dbReference>
<dbReference type="InterPro" id="IPR050707">
    <property type="entry name" value="HTH_MetabolicPath_Reg"/>
</dbReference>
<dbReference type="Gene3D" id="1.10.10.10">
    <property type="entry name" value="Winged helix-like DNA-binding domain superfamily/Winged helix DNA-binding domain"/>
    <property type="match status" value="1"/>
</dbReference>
<evidence type="ECO:0000259" key="5">
    <source>
        <dbReference type="PROSITE" id="PS51078"/>
    </source>
</evidence>
<dbReference type="PANTHER" id="PTHR30136:SF34">
    <property type="entry name" value="TRANSCRIPTIONAL REGULATOR"/>
    <property type="match status" value="1"/>
</dbReference>
<dbReference type="InterPro" id="IPR005471">
    <property type="entry name" value="Tscrpt_reg_IclR_N"/>
</dbReference>
<gene>
    <name evidence="6" type="ORF">ABID37_001596</name>
</gene>
<protein>
    <submittedName>
        <fullName evidence="6">DNA-binding IclR family transcriptional regulator</fullName>
    </submittedName>
</protein>
<dbReference type="PROSITE" id="PS51077">
    <property type="entry name" value="HTH_ICLR"/>
    <property type="match status" value="1"/>
</dbReference>
<dbReference type="RefSeq" id="WP_354193718.1">
    <property type="nucleotide sequence ID" value="NZ_JBEPML010000004.1"/>
</dbReference>
<comment type="caution">
    <text evidence="6">The sequence shown here is derived from an EMBL/GenBank/DDBJ whole genome shotgun (WGS) entry which is preliminary data.</text>
</comment>
<accession>A0ABV2MX56</accession>
<keyword evidence="1" id="KW-0805">Transcription regulation</keyword>
<feature type="domain" description="IclR-ED" evidence="5">
    <location>
        <begin position="81"/>
        <end position="265"/>
    </location>
</feature>
<keyword evidence="3" id="KW-0804">Transcription</keyword>
<dbReference type="InterPro" id="IPR014757">
    <property type="entry name" value="Tscrpt_reg_IclR_C"/>
</dbReference>
<evidence type="ECO:0000259" key="4">
    <source>
        <dbReference type="PROSITE" id="PS51077"/>
    </source>
</evidence>
<feature type="domain" description="HTH iclR-type" evidence="4">
    <location>
        <begin position="18"/>
        <end position="80"/>
    </location>
</feature>
<dbReference type="Pfam" id="PF09339">
    <property type="entry name" value="HTH_IclR"/>
    <property type="match status" value="1"/>
</dbReference>
<dbReference type="InterPro" id="IPR036390">
    <property type="entry name" value="WH_DNA-bd_sf"/>
</dbReference>
<dbReference type="Proteomes" id="UP001549076">
    <property type="component" value="Unassembled WGS sequence"/>
</dbReference>
<dbReference type="Gene3D" id="3.30.450.40">
    <property type="match status" value="1"/>
</dbReference>
<dbReference type="PROSITE" id="PS51078">
    <property type="entry name" value="ICLR_ED"/>
    <property type="match status" value="1"/>
</dbReference>
<reference evidence="6 7" key="1">
    <citation type="submission" date="2024-06" db="EMBL/GenBank/DDBJ databases">
        <title>Genomic Encyclopedia of Type Strains, Phase IV (KMG-IV): sequencing the most valuable type-strain genomes for metagenomic binning, comparative biology and taxonomic classification.</title>
        <authorList>
            <person name="Goeker M."/>
        </authorList>
    </citation>
    <scope>NUCLEOTIDE SEQUENCE [LARGE SCALE GENOMIC DNA]</scope>
    <source>
        <strain evidence="6 7">DSM 27865</strain>
    </source>
</reference>